<feature type="region of interest" description="Disordered" evidence="1">
    <location>
        <begin position="397"/>
        <end position="416"/>
    </location>
</feature>
<name>A0A9P0YQ56_CUSEU</name>
<feature type="compositionally biased region" description="Basic and acidic residues" evidence="1">
    <location>
        <begin position="402"/>
        <end position="415"/>
    </location>
</feature>
<keyword evidence="4" id="KW-1185">Reference proteome</keyword>
<accession>A0A9P0YQ56</accession>
<dbReference type="InterPro" id="IPR033337">
    <property type="entry name" value="TORTIFOLIA1/SINE1-2"/>
</dbReference>
<sequence>MAFSRQLSADFKSRVITCLNRISDRDTLTAATNELEAIARGLSNDGFSPFLTCLAATDSSDKSPVRRHSVRLIGMLSSVHGDALSPYLSRMLHTVLRRLRDPDTAVRSACVEAVSSIASQITKPPFSFILKPIVDSIFHEQDQNSQTGASLCLAAAIEAAPDPDPAELRKLLPRLYKLVKNDCFKAKASLLSLIGSIVSVGGASNRHVLNGLVPTVVEFLSSEDWAARKAASETLGRLAVAERDLVAEFKTFCIASLDARRFDKVKAVRETMNRALDWWKEVPASLDAVAVPPALPTKFSPKDCRSSVSSPTSSKSLSDNGIEIPKKRRSFSRCKSLASSTSSFSSTTTTEKNSLVNFVSVKPNIIKSYNKLDNAGGSSELKTEVLEKQVSSLVLAGEDNESEKVNKSDSTEEGKSCLNSSCCESNPVVPNEASGEVQVRFGNSIVGDHLTAMNDSRESKDECADLFLIHKQLRLIQSQQSSLMEFLETFIGSSQNGMNSLEKRVNGLEKVLDEMLHCLGFSTPMIPTTCRTEFLSPNTWRKQEGLNYNTSCMLSTRGQSEKAMMMPEKVETAQTLIENDARNQHQSMYDMGEKHRELRETFRVIFNQEM</sequence>
<reference evidence="3" key="1">
    <citation type="submission" date="2022-07" db="EMBL/GenBank/DDBJ databases">
        <authorList>
            <person name="Macas J."/>
            <person name="Novak P."/>
            <person name="Neumann P."/>
        </authorList>
    </citation>
    <scope>NUCLEOTIDE SEQUENCE</scope>
</reference>
<dbReference type="GO" id="GO:0008017">
    <property type="term" value="F:microtubule binding"/>
    <property type="evidence" value="ECO:0007669"/>
    <property type="project" value="InterPro"/>
</dbReference>
<protein>
    <recommendedName>
        <fullName evidence="2">TORTIFOLIA1/SINE1-2 N-terminal domain-containing protein</fullName>
    </recommendedName>
</protein>
<evidence type="ECO:0000256" key="1">
    <source>
        <dbReference type="SAM" id="MobiDB-lite"/>
    </source>
</evidence>
<dbReference type="OrthoDB" id="1904066at2759"/>
<dbReference type="InterPro" id="IPR057600">
    <property type="entry name" value="TORTIFOLIA1/SINE1-2_N"/>
</dbReference>
<dbReference type="FunFam" id="1.25.10.10:FF:000549">
    <property type="entry name" value="ARM repeat superfamily protein"/>
    <property type="match status" value="1"/>
</dbReference>
<dbReference type="SUPFAM" id="SSF48371">
    <property type="entry name" value="ARM repeat"/>
    <property type="match status" value="1"/>
</dbReference>
<organism evidence="3 4">
    <name type="scientific">Cuscuta europaea</name>
    <name type="common">European dodder</name>
    <dbReference type="NCBI Taxonomy" id="41803"/>
    <lineage>
        <taxon>Eukaryota</taxon>
        <taxon>Viridiplantae</taxon>
        <taxon>Streptophyta</taxon>
        <taxon>Embryophyta</taxon>
        <taxon>Tracheophyta</taxon>
        <taxon>Spermatophyta</taxon>
        <taxon>Magnoliopsida</taxon>
        <taxon>eudicotyledons</taxon>
        <taxon>Gunneridae</taxon>
        <taxon>Pentapetalae</taxon>
        <taxon>asterids</taxon>
        <taxon>lamiids</taxon>
        <taxon>Solanales</taxon>
        <taxon>Convolvulaceae</taxon>
        <taxon>Cuscuteae</taxon>
        <taxon>Cuscuta</taxon>
        <taxon>Cuscuta subgen. Cuscuta</taxon>
    </lineage>
</organism>
<dbReference type="EMBL" id="CAMAPE010000006">
    <property type="protein sequence ID" value="CAH9071306.1"/>
    <property type="molecule type" value="Genomic_DNA"/>
</dbReference>
<feature type="domain" description="TORTIFOLIA1/SINE1-2 N-terminal" evidence="2">
    <location>
        <begin position="10"/>
        <end position="281"/>
    </location>
</feature>
<dbReference type="InterPro" id="IPR011989">
    <property type="entry name" value="ARM-like"/>
</dbReference>
<evidence type="ECO:0000259" key="2">
    <source>
        <dbReference type="Pfam" id="PF24714"/>
    </source>
</evidence>
<dbReference type="PANTHER" id="PTHR31355">
    <property type="entry name" value="MICROTUBULE-ASSOCIATED PROTEIN TORTIFOLIA1"/>
    <property type="match status" value="1"/>
</dbReference>
<dbReference type="InterPro" id="IPR016024">
    <property type="entry name" value="ARM-type_fold"/>
</dbReference>
<dbReference type="PANTHER" id="PTHR31355:SF28">
    <property type="entry name" value="MICROTUBULE-ASSOCIATED PROTEIN TORTIFOLIA1-LIKE"/>
    <property type="match status" value="1"/>
</dbReference>
<dbReference type="AlphaFoldDB" id="A0A9P0YQ56"/>
<feature type="region of interest" description="Disordered" evidence="1">
    <location>
        <begin position="300"/>
        <end position="321"/>
    </location>
</feature>
<dbReference type="Proteomes" id="UP001152484">
    <property type="component" value="Unassembled WGS sequence"/>
</dbReference>
<comment type="caution">
    <text evidence="3">The sequence shown here is derived from an EMBL/GenBank/DDBJ whole genome shotgun (WGS) entry which is preliminary data.</text>
</comment>
<feature type="compositionally biased region" description="Low complexity" evidence="1">
    <location>
        <begin position="306"/>
        <end position="318"/>
    </location>
</feature>
<evidence type="ECO:0000313" key="3">
    <source>
        <dbReference type="EMBL" id="CAH9071306.1"/>
    </source>
</evidence>
<evidence type="ECO:0000313" key="4">
    <source>
        <dbReference type="Proteomes" id="UP001152484"/>
    </source>
</evidence>
<gene>
    <name evidence="3" type="ORF">CEURO_LOCUS3990</name>
</gene>
<dbReference type="Pfam" id="PF24714">
    <property type="entry name" value="TOR1L1_N"/>
    <property type="match status" value="1"/>
</dbReference>
<dbReference type="Gene3D" id="1.25.10.10">
    <property type="entry name" value="Leucine-rich Repeat Variant"/>
    <property type="match status" value="1"/>
</dbReference>
<dbReference type="GO" id="GO:0005874">
    <property type="term" value="C:microtubule"/>
    <property type="evidence" value="ECO:0007669"/>
    <property type="project" value="InterPro"/>
</dbReference>
<proteinExistence type="predicted"/>